<organism evidence="5 6">
    <name type="scientific">Eisenbergiella porci</name>
    <dbReference type="NCBI Taxonomy" id="2652274"/>
    <lineage>
        <taxon>Bacteria</taxon>
        <taxon>Bacillati</taxon>
        <taxon>Bacillota</taxon>
        <taxon>Clostridia</taxon>
        <taxon>Lachnospirales</taxon>
        <taxon>Lachnospiraceae</taxon>
        <taxon>Eisenbergiella</taxon>
    </lineage>
</organism>
<proteinExistence type="inferred from homology"/>
<keyword evidence="3" id="KW-0808">Transferase</keyword>
<dbReference type="EMBL" id="VUMI01000006">
    <property type="protein sequence ID" value="MSS87835.1"/>
    <property type="molecule type" value="Genomic_DNA"/>
</dbReference>
<dbReference type="SUPFAM" id="SSF53756">
    <property type="entry name" value="UDP-Glycosyltransferase/glycogen phosphorylase"/>
    <property type="match status" value="1"/>
</dbReference>
<dbReference type="InterPro" id="IPR038577">
    <property type="entry name" value="GT10-like_C_sf"/>
</dbReference>
<keyword evidence="2" id="KW-0328">Glycosyltransferase</keyword>
<dbReference type="RefSeq" id="WP_154463826.1">
    <property type="nucleotide sequence ID" value="NZ_JAXFEN010000119.1"/>
</dbReference>
<evidence type="ECO:0000259" key="4">
    <source>
        <dbReference type="Pfam" id="PF00852"/>
    </source>
</evidence>
<evidence type="ECO:0000256" key="2">
    <source>
        <dbReference type="ARBA" id="ARBA00022676"/>
    </source>
</evidence>
<evidence type="ECO:0000313" key="6">
    <source>
        <dbReference type="Proteomes" id="UP000436047"/>
    </source>
</evidence>
<dbReference type="InterPro" id="IPR001503">
    <property type="entry name" value="Glyco_trans_10"/>
</dbReference>
<dbReference type="Gene3D" id="3.40.50.11660">
    <property type="entry name" value="Glycosyl transferase family 10, C-terminal domain"/>
    <property type="match status" value="1"/>
</dbReference>
<dbReference type="GeneID" id="86052568"/>
<dbReference type="GO" id="GO:0046920">
    <property type="term" value="F:alpha-(1-&gt;3)-fucosyltransferase activity"/>
    <property type="evidence" value="ECO:0007669"/>
    <property type="project" value="TreeGrafter"/>
</dbReference>
<dbReference type="Pfam" id="PF00852">
    <property type="entry name" value="Glyco_transf_10"/>
    <property type="match status" value="1"/>
</dbReference>
<dbReference type="GO" id="GO:0016020">
    <property type="term" value="C:membrane"/>
    <property type="evidence" value="ECO:0007669"/>
    <property type="project" value="InterPro"/>
</dbReference>
<gene>
    <name evidence="5" type="ORF">FYJ45_05680</name>
</gene>
<comment type="caution">
    <text evidence="5">The sequence shown here is derived from an EMBL/GenBank/DDBJ whole genome shotgun (WGS) entry which is preliminary data.</text>
</comment>
<protein>
    <recommendedName>
        <fullName evidence="4">Fucosyltransferase C-terminal domain-containing protein</fullName>
    </recommendedName>
</protein>
<reference evidence="5 6" key="1">
    <citation type="submission" date="2019-08" db="EMBL/GenBank/DDBJ databases">
        <title>In-depth cultivation of the pig gut microbiome towards novel bacterial diversity and tailored functional studies.</title>
        <authorList>
            <person name="Wylensek D."/>
            <person name="Hitch T.C.A."/>
            <person name="Clavel T."/>
        </authorList>
    </citation>
    <scope>NUCLEOTIDE SEQUENCE [LARGE SCALE GENOMIC DNA]</scope>
    <source>
        <strain evidence="5 6">WCA-389-WT-23B</strain>
    </source>
</reference>
<name>A0A6N7WDL3_9FIRM</name>
<dbReference type="AlphaFoldDB" id="A0A6N7WDL3"/>
<accession>A0A6N7WDL3</accession>
<dbReference type="PANTHER" id="PTHR11929">
    <property type="entry name" value="ALPHA- 1,3 -FUCOSYLTRANSFERASE"/>
    <property type="match status" value="1"/>
</dbReference>
<feature type="domain" description="Fucosyltransferase C-terminal" evidence="4">
    <location>
        <begin position="158"/>
        <end position="311"/>
    </location>
</feature>
<evidence type="ECO:0000313" key="5">
    <source>
        <dbReference type="EMBL" id="MSS87835.1"/>
    </source>
</evidence>
<evidence type="ECO:0000256" key="1">
    <source>
        <dbReference type="ARBA" id="ARBA00008919"/>
    </source>
</evidence>
<dbReference type="PANTHER" id="PTHR11929:SF194">
    <property type="entry name" value="ALPHA-(1,3)-FUCOSYLTRANSFERASE 10"/>
    <property type="match status" value="1"/>
</dbReference>
<dbReference type="InterPro" id="IPR055270">
    <property type="entry name" value="Glyco_tran_10_C"/>
</dbReference>
<keyword evidence="6" id="KW-1185">Reference proteome</keyword>
<sequence length="359" mass="43238">MRIAIVPWDENITENNIFIEKYAGYVDSHILLKKAFEKRNMEINTIDCYTNLRDVDWFLFFSLDYKWLYRILKLGLYKRMIYCSAEPDVVKPINSREGYTKLLKIFPFILTWNEELIDNKRIFKRNIPYYFNKQFGQNNFNKKKLLINISGNKTSNMKNELYSVREKVISFFEKNYFNMFDLYGTGWNKKKHPSYKGIVESKIEIYHNYKFALSLENTYGVKGYVTEKIFDCFCAGIVPIYKGASDINKYVPKSCYIDYDNFKSIDELAKFLIEMNEENYNKYLNSICCLLDSDIQMTFSSEKFCEYICKVFEKKMPDLKINKRYILYIKYKEMQQDISYRCMILRIKIKKVVLSWLHR</sequence>
<comment type="similarity">
    <text evidence="1">Belongs to the glycosyltransferase 10 family.</text>
</comment>
<dbReference type="Proteomes" id="UP000436047">
    <property type="component" value="Unassembled WGS sequence"/>
</dbReference>
<evidence type="ECO:0000256" key="3">
    <source>
        <dbReference type="ARBA" id="ARBA00022679"/>
    </source>
</evidence>